<protein>
    <submittedName>
        <fullName evidence="3">Putative glycine rich membrane protein</fullName>
    </submittedName>
</protein>
<feature type="transmembrane region" description="Helical" evidence="1">
    <location>
        <begin position="66"/>
        <end position="99"/>
    </location>
</feature>
<feature type="chain" id="PRO_5002511128" evidence="2">
    <location>
        <begin position="32"/>
        <end position="333"/>
    </location>
</feature>
<evidence type="ECO:0000313" key="4">
    <source>
        <dbReference type="Proteomes" id="UP000034883"/>
    </source>
</evidence>
<keyword evidence="1" id="KW-1133">Transmembrane helix</keyword>
<dbReference type="Pfam" id="PF07466">
    <property type="entry name" value="DUF1517"/>
    <property type="match status" value="1"/>
</dbReference>
<sequence length="333" mass="34565">MRGITTRSWALWLAALIAAFALLFWPESALAQGTGGSFGGGNWGGGGSGGGGGGGSSSDDDGGGAAYLVFMLIRVLLVTVGPIPTLIIVVLAGGAWLLVRGSRRSAGDAGMPFGRPPAAGSPLWNQVDITAVRIAIDWRARAFVRKRYLELAKGADARKKPGLVKHVAAIAQALDEARVAWLRAEVSNFHPMSPPDAEHHFRSLADGARAAITSDASGIADPSAHPAEGAVVITVIVAASRELVDVQANDANDLAIALRGLRSVQPHEMIAGDLVWSPPAEGAKMSTRELEARHPAMVVIAEHSIGGRVICHACRAPFPRGIPKCPGCGADVR</sequence>
<reference evidence="3 4" key="1">
    <citation type="submission" date="2015-03" db="EMBL/GenBank/DDBJ databases">
        <title>Genome assembly of Sandaracinus amylolyticus DSM 53668.</title>
        <authorList>
            <person name="Sharma G."/>
            <person name="Subramanian S."/>
        </authorList>
    </citation>
    <scope>NUCLEOTIDE SEQUENCE [LARGE SCALE GENOMIC DNA]</scope>
    <source>
        <strain evidence="3 4">DSM 53668</strain>
    </source>
</reference>
<feature type="signal peptide" evidence="2">
    <location>
        <begin position="1"/>
        <end position="31"/>
    </location>
</feature>
<keyword evidence="1" id="KW-0812">Transmembrane</keyword>
<dbReference type="InterPro" id="IPR010903">
    <property type="entry name" value="DUF1517"/>
</dbReference>
<dbReference type="AlphaFoldDB" id="A0A0F6W2F0"/>
<keyword evidence="2" id="KW-0732">Signal</keyword>
<keyword evidence="4" id="KW-1185">Reference proteome</keyword>
<dbReference type="EMBL" id="CP011125">
    <property type="protein sequence ID" value="AKF05527.1"/>
    <property type="molecule type" value="Genomic_DNA"/>
</dbReference>
<evidence type="ECO:0000313" key="3">
    <source>
        <dbReference type="EMBL" id="AKF05527.1"/>
    </source>
</evidence>
<keyword evidence="1" id="KW-0472">Membrane</keyword>
<dbReference type="RefSeq" id="WP_083458501.1">
    <property type="nucleotide sequence ID" value="NZ_CP011125.1"/>
</dbReference>
<accession>A0A0F6W2F0</accession>
<dbReference type="KEGG" id="samy:DB32_002676"/>
<evidence type="ECO:0000256" key="1">
    <source>
        <dbReference type="SAM" id="Phobius"/>
    </source>
</evidence>
<dbReference type="STRING" id="927083.DB32_002676"/>
<dbReference type="Proteomes" id="UP000034883">
    <property type="component" value="Chromosome"/>
</dbReference>
<organism evidence="3 4">
    <name type="scientific">Sandaracinus amylolyticus</name>
    <dbReference type="NCBI Taxonomy" id="927083"/>
    <lineage>
        <taxon>Bacteria</taxon>
        <taxon>Pseudomonadati</taxon>
        <taxon>Myxococcota</taxon>
        <taxon>Polyangia</taxon>
        <taxon>Polyangiales</taxon>
        <taxon>Sandaracinaceae</taxon>
        <taxon>Sandaracinus</taxon>
    </lineage>
</organism>
<proteinExistence type="predicted"/>
<evidence type="ECO:0000256" key="2">
    <source>
        <dbReference type="SAM" id="SignalP"/>
    </source>
</evidence>
<gene>
    <name evidence="3" type="ORF">DB32_002676</name>
</gene>
<name>A0A0F6W2F0_9BACT</name>